<dbReference type="OrthoDB" id="10347161at2759"/>
<keyword evidence="2" id="KW-1185">Reference proteome</keyword>
<dbReference type="Proteomes" id="UP000601435">
    <property type="component" value="Unassembled WGS sequence"/>
</dbReference>
<proteinExistence type="predicted"/>
<name>A0A812RSR2_9DINO</name>
<organism evidence="1 2">
    <name type="scientific">Symbiodinium necroappetens</name>
    <dbReference type="NCBI Taxonomy" id="1628268"/>
    <lineage>
        <taxon>Eukaryota</taxon>
        <taxon>Sar</taxon>
        <taxon>Alveolata</taxon>
        <taxon>Dinophyceae</taxon>
        <taxon>Suessiales</taxon>
        <taxon>Symbiodiniaceae</taxon>
        <taxon>Symbiodinium</taxon>
    </lineage>
</organism>
<dbReference type="AlphaFoldDB" id="A0A812RSR2"/>
<protein>
    <submittedName>
        <fullName evidence="1">PpdK protein</fullName>
    </submittedName>
</protein>
<gene>
    <name evidence="1" type="primary">ppdK</name>
    <name evidence="1" type="ORF">SNEC2469_LOCUS12508</name>
</gene>
<reference evidence="1" key="1">
    <citation type="submission" date="2021-02" db="EMBL/GenBank/DDBJ databases">
        <authorList>
            <person name="Dougan E. K."/>
            <person name="Rhodes N."/>
            <person name="Thang M."/>
            <person name="Chan C."/>
        </authorList>
    </citation>
    <scope>NUCLEOTIDE SEQUENCE</scope>
</reference>
<evidence type="ECO:0000313" key="2">
    <source>
        <dbReference type="Proteomes" id="UP000601435"/>
    </source>
</evidence>
<evidence type="ECO:0000313" key="1">
    <source>
        <dbReference type="EMBL" id="CAE7451244.1"/>
    </source>
</evidence>
<sequence length="187" mass="20421">MAMKMRHRLHNVEFKRPTSVPESLAVAAVESEPQPARAPKTPGSTLLPISAAQAYDQECLLGDPKFLVKGYRDPRRRHLLVTQPVDALARTYSVMYIVGTDNFAGLKTIFNHPLSILLLACPLGVLPACLARRSKRFVGSQPAPIIPDLAAQCIPMSIMWCCCCFCCCCGCRLLLGPAGCFGTSNMR</sequence>
<dbReference type="EMBL" id="CAJNJA010019848">
    <property type="protein sequence ID" value="CAE7451244.1"/>
    <property type="molecule type" value="Genomic_DNA"/>
</dbReference>
<comment type="caution">
    <text evidence="1">The sequence shown here is derived from an EMBL/GenBank/DDBJ whole genome shotgun (WGS) entry which is preliminary data.</text>
</comment>
<accession>A0A812RSR2</accession>